<reference evidence="3 4" key="1">
    <citation type="journal article" date="2014" name="Genome Biol. Evol.">
        <title>The secreted proteins of Achlya hypogyna and Thraustotheca clavata identify the ancestral oomycete secretome and reveal gene acquisitions by horizontal gene transfer.</title>
        <authorList>
            <person name="Misner I."/>
            <person name="Blouin N."/>
            <person name="Leonard G."/>
            <person name="Richards T.A."/>
            <person name="Lane C.E."/>
        </authorList>
    </citation>
    <scope>NUCLEOTIDE SEQUENCE [LARGE SCALE GENOMIC DNA]</scope>
    <source>
        <strain evidence="3 4">ATCC 34112</strain>
    </source>
</reference>
<feature type="region of interest" description="Disordered" evidence="1">
    <location>
        <begin position="115"/>
        <end position="136"/>
    </location>
</feature>
<dbReference type="AlphaFoldDB" id="A0A1V9ZIL5"/>
<evidence type="ECO:0000256" key="1">
    <source>
        <dbReference type="SAM" id="MobiDB-lite"/>
    </source>
</evidence>
<dbReference type="SMART" id="SM00546">
    <property type="entry name" value="CUE"/>
    <property type="match status" value="1"/>
</dbReference>
<evidence type="ECO:0000259" key="2">
    <source>
        <dbReference type="PROSITE" id="PS51140"/>
    </source>
</evidence>
<dbReference type="Pfam" id="PF02845">
    <property type="entry name" value="CUE"/>
    <property type="match status" value="1"/>
</dbReference>
<dbReference type="EMBL" id="JNBS01001883">
    <property type="protein sequence ID" value="OQR97832.1"/>
    <property type="molecule type" value="Genomic_DNA"/>
</dbReference>
<dbReference type="PANTHER" id="PTHR13467:SF3">
    <property type="entry name" value="CUE DOMAIN-CONTAINING PROTEIN 1"/>
    <property type="match status" value="1"/>
</dbReference>
<dbReference type="PROSITE" id="PS51140">
    <property type="entry name" value="CUE"/>
    <property type="match status" value="1"/>
</dbReference>
<organism evidence="3 4">
    <name type="scientific">Thraustotheca clavata</name>
    <dbReference type="NCBI Taxonomy" id="74557"/>
    <lineage>
        <taxon>Eukaryota</taxon>
        <taxon>Sar</taxon>
        <taxon>Stramenopiles</taxon>
        <taxon>Oomycota</taxon>
        <taxon>Saprolegniomycetes</taxon>
        <taxon>Saprolegniales</taxon>
        <taxon>Achlyaceae</taxon>
        <taxon>Thraustotheca</taxon>
    </lineage>
</organism>
<proteinExistence type="predicted"/>
<evidence type="ECO:0000313" key="3">
    <source>
        <dbReference type="EMBL" id="OQR97832.1"/>
    </source>
</evidence>
<dbReference type="Proteomes" id="UP000243217">
    <property type="component" value="Unassembled WGS sequence"/>
</dbReference>
<dbReference type="GO" id="GO:0043130">
    <property type="term" value="F:ubiquitin binding"/>
    <property type="evidence" value="ECO:0007669"/>
    <property type="project" value="InterPro"/>
</dbReference>
<dbReference type="Gene3D" id="1.10.8.10">
    <property type="entry name" value="DNA helicase RuvA subunit, C-terminal domain"/>
    <property type="match status" value="1"/>
</dbReference>
<dbReference type="InterPro" id="IPR040192">
    <property type="entry name" value="CUEDC1"/>
</dbReference>
<accession>A0A1V9ZIL5</accession>
<feature type="domain" description="CUE" evidence="2">
    <location>
        <begin position="4"/>
        <end position="47"/>
    </location>
</feature>
<feature type="region of interest" description="Disordered" evidence="1">
    <location>
        <begin position="169"/>
        <end position="235"/>
    </location>
</feature>
<feature type="compositionally biased region" description="Basic and acidic residues" evidence="1">
    <location>
        <begin position="172"/>
        <end position="182"/>
    </location>
</feature>
<feature type="compositionally biased region" description="Basic and acidic residues" evidence="1">
    <location>
        <begin position="222"/>
        <end position="235"/>
    </location>
</feature>
<dbReference type="OrthoDB" id="9942608at2759"/>
<dbReference type="SUPFAM" id="SSF46934">
    <property type="entry name" value="UBA-like"/>
    <property type="match status" value="1"/>
</dbReference>
<protein>
    <recommendedName>
        <fullName evidence="2">CUE domain-containing protein</fullName>
    </recommendedName>
</protein>
<name>A0A1V9ZIL5_9STRA</name>
<feature type="compositionally biased region" description="Basic and acidic residues" evidence="1">
    <location>
        <begin position="195"/>
        <end position="205"/>
    </location>
</feature>
<evidence type="ECO:0000313" key="4">
    <source>
        <dbReference type="Proteomes" id="UP000243217"/>
    </source>
</evidence>
<keyword evidence="4" id="KW-1185">Reference proteome</keyword>
<gene>
    <name evidence="3" type="ORF">THRCLA_06838</name>
</gene>
<dbReference type="InterPro" id="IPR003892">
    <property type="entry name" value="CUE"/>
</dbReference>
<dbReference type="PANTHER" id="PTHR13467">
    <property type="entry name" value="CUE DOMAIN CONTAINING PROTEIN 1"/>
    <property type="match status" value="1"/>
</dbReference>
<sequence>MSISFDDAMATLSAMFDSFDRDTIVCVLEVNNGQLEATIDALLSMQNDSLGVVESVPSAQRPSVRLPDDFLRVPTHTSMSKQEEEDRKIAEMLQNEYFRQELLADQEFGAYLTSGNERRQSSVARRPSTEKSAMEVANETLSAVSGKLSTMSEAMRSKMYSMYTRFQTRNDSAAHRDPDSRRRLMSMSDDEDEDERTRQTQERDSLHRRKTQANEATSNSSSRRESGQWTHSKSD</sequence>
<dbReference type="InterPro" id="IPR009060">
    <property type="entry name" value="UBA-like_sf"/>
</dbReference>
<comment type="caution">
    <text evidence="3">The sequence shown here is derived from an EMBL/GenBank/DDBJ whole genome shotgun (WGS) entry which is preliminary data.</text>
</comment>
<dbReference type="STRING" id="74557.A0A1V9ZIL5"/>